<dbReference type="SUPFAM" id="SSF51395">
    <property type="entry name" value="FMN-linked oxidoreductases"/>
    <property type="match status" value="1"/>
</dbReference>
<keyword evidence="7" id="KW-1208">Phospholipid metabolism</keyword>
<comment type="caution">
    <text evidence="8">The sequence shown here is derived from an EMBL/GenBank/DDBJ whole genome shotgun (WGS) entry which is preliminary data.</text>
</comment>
<dbReference type="Pfam" id="PF01884">
    <property type="entry name" value="PcrB"/>
    <property type="match status" value="1"/>
</dbReference>
<keyword evidence="2" id="KW-0808">Transferase</keyword>
<evidence type="ECO:0000256" key="1">
    <source>
        <dbReference type="ARBA" id="ARBA00022516"/>
    </source>
</evidence>
<dbReference type="InterPro" id="IPR050064">
    <property type="entry name" value="IGPS_HisA/HisF"/>
</dbReference>
<gene>
    <name evidence="8" type="primary">pcrB</name>
    <name evidence="8" type="ORF">ULMA_24450</name>
</gene>
<dbReference type="InterPro" id="IPR008205">
    <property type="entry name" value="GGGP_HepGP_synthase"/>
</dbReference>
<dbReference type="AlphaFoldDB" id="A0A5J4J748"/>
<evidence type="ECO:0000256" key="3">
    <source>
        <dbReference type="ARBA" id="ARBA00022723"/>
    </source>
</evidence>
<proteinExistence type="predicted"/>
<evidence type="ECO:0000256" key="7">
    <source>
        <dbReference type="ARBA" id="ARBA00023264"/>
    </source>
</evidence>
<evidence type="ECO:0000256" key="2">
    <source>
        <dbReference type="ARBA" id="ARBA00022679"/>
    </source>
</evidence>
<dbReference type="Proteomes" id="UP000326509">
    <property type="component" value="Unassembled WGS sequence"/>
</dbReference>
<dbReference type="PANTHER" id="PTHR21235:SF22">
    <property type="entry name" value="GERANYLGERANYLGLYCERYL PHOSPHATE SYNTHASE"/>
    <property type="match status" value="1"/>
</dbReference>
<reference evidence="8 9" key="1">
    <citation type="submission" date="2019-08" db="EMBL/GenBank/DDBJ databases">
        <title>Draft genome sequence of Ulvibacter marinus type strain NBRC 109484.</title>
        <authorList>
            <person name="Kawano K."/>
            <person name="Ushijima N."/>
            <person name="Kihara M."/>
            <person name="Itoh H."/>
        </authorList>
    </citation>
    <scope>NUCLEOTIDE SEQUENCE [LARGE SCALE GENOMIC DNA]</scope>
    <source>
        <strain evidence="8 9">NBRC 109484</strain>
    </source>
</reference>
<name>A0A5J4J748_9FLAO</name>
<keyword evidence="1" id="KW-0444">Lipid biosynthesis</keyword>
<evidence type="ECO:0000313" key="8">
    <source>
        <dbReference type="EMBL" id="GER60337.1"/>
    </source>
</evidence>
<keyword evidence="4" id="KW-0460">Magnesium</keyword>
<keyword evidence="3" id="KW-0479">Metal-binding</keyword>
<dbReference type="RefSeq" id="WP_151674777.1">
    <property type="nucleotide sequence ID" value="NZ_BKCG01000007.1"/>
</dbReference>
<protein>
    <submittedName>
        <fullName evidence="8">Geranylgeranylglyceryl phosphate synthase</fullName>
    </submittedName>
</protein>
<dbReference type="InterPro" id="IPR038597">
    <property type="entry name" value="GGGP/HepGP_synthase_sf"/>
</dbReference>
<dbReference type="GO" id="GO:0016765">
    <property type="term" value="F:transferase activity, transferring alkyl or aryl (other than methyl) groups"/>
    <property type="evidence" value="ECO:0007669"/>
    <property type="project" value="InterPro"/>
</dbReference>
<dbReference type="EMBL" id="BKCG01000007">
    <property type="protein sequence ID" value="GER60337.1"/>
    <property type="molecule type" value="Genomic_DNA"/>
</dbReference>
<evidence type="ECO:0000256" key="5">
    <source>
        <dbReference type="ARBA" id="ARBA00023098"/>
    </source>
</evidence>
<evidence type="ECO:0000313" key="9">
    <source>
        <dbReference type="Proteomes" id="UP000326509"/>
    </source>
</evidence>
<organism evidence="8 9">
    <name type="scientific">Patiriisocius marinus</name>
    <dbReference type="NCBI Taxonomy" id="1397112"/>
    <lineage>
        <taxon>Bacteria</taxon>
        <taxon>Pseudomonadati</taxon>
        <taxon>Bacteroidota</taxon>
        <taxon>Flavobacteriia</taxon>
        <taxon>Flavobacteriales</taxon>
        <taxon>Flavobacteriaceae</taxon>
        <taxon>Patiriisocius</taxon>
    </lineage>
</organism>
<evidence type="ECO:0000256" key="4">
    <source>
        <dbReference type="ARBA" id="ARBA00022842"/>
    </source>
</evidence>
<dbReference type="NCBIfam" id="NF003198">
    <property type="entry name" value="PRK04169.1-2"/>
    <property type="match status" value="1"/>
</dbReference>
<evidence type="ECO:0000256" key="6">
    <source>
        <dbReference type="ARBA" id="ARBA00023209"/>
    </source>
</evidence>
<dbReference type="PANTHER" id="PTHR21235">
    <property type="entry name" value="IMIDAZOLE GLYCEROL PHOSPHATE SYNTHASE SUBUNIT HISF/H IGP SYNTHASE SUBUNIT HISF/H"/>
    <property type="match status" value="1"/>
</dbReference>
<sequence>MRNTQIYSEILSNIIAGEKLLAILIDPEKFNVSTTKHFLSRIPKQTTHLFLGGSTVPELLMDKLIDSLKIHTQLPLIIFPGSASQISEKANALLFLSLLSGDNPDYLIGQQKAGAAQLVGSSLEVISTGYLLIDGGNESAVARVTNTKPMSQSNIDEIVHTALAAELMGAKCIYLEAGSGAKTMVSAQIITAVKKVLTIPLIVGGGIRTETQQYLAYNAGADILVMGTIFEK</sequence>
<accession>A0A5J4J748</accession>
<keyword evidence="5" id="KW-0443">Lipid metabolism</keyword>
<dbReference type="GO" id="GO:0046872">
    <property type="term" value="F:metal ion binding"/>
    <property type="evidence" value="ECO:0007669"/>
    <property type="project" value="UniProtKB-KW"/>
</dbReference>
<dbReference type="GO" id="GO:0000107">
    <property type="term" value="F:imidazoleglycerol-phosphate synthase activity"/>
    <property type="evidence" value="ECO:0007669"/>
    <property type="project" value="TreeGrafter"/>
</dbReference>
<dbReference type="Gene3D" id="3.20.20.390">
    <property type="entry name" value="FMN-linked oxidoreductases"/>
    <property type="match status" value="1"/>
</dbReference>
<dbReference type="OrthoDB" id="9807235at2"/>
<dbReference type="NCBIfam" id="TIGR01768">
    <property type="entry name" value="GGGP-family"/>
    <property type="match status" value="1"/>
</dbReference>
<keyword evidence="6" id="KW-0594">Phospholipid biosynthesis</keyword>
<dbReference type="GO" id="GO:0008654">
    <property type="term" value="P:phospholipid biosynthetic process"/>
    <property type="evidence" value="ECO:0007669"/>
    <property type="project" value="UniProtKB-KW"/>
</dbReference>
<keyword evidence="9" id="KW-1185">Reference proteome</keyword>